<dbReference type="SUPFAM" id="SSF54211">
    <property type="entry name" value="Ribosomal protein S5 domain 2-like"/>
    <property type="match status" value="1"/>
</dbReference>
<organism evidence="8 9">
    <name type="scientific">Roseateles asaccharophilus</name>
    <dbReference type="NCBI Taxonomy" id="582607"/>
    <lineage>
        <taxon>Bacteria</taxon>
        <taxon>Pseudomonadati</taxon>
        <taxon>Pseudomonadota</taxon>
        <taxon>Betaproteobacteria</taxon>
        <taxon>Burkholderiales</taxon>
        <taxon>Sphaerotilaceae</taxon>
        <taxon>Roseateles</taxon>
    </lineage>
</organism>
<keyword evidence="6" id="KW-0963">Cytoplasm</keyword>
<evidence type="ECO:0000256" key="5">
    <source>
        <dbReference type="ARBA" id="ARBA00023186"/>
    </source>
</evidence>
<keyword evidence="3 6" id="KW-0067">ATP-binding</keyword>
<sequence length="626" mass="69979">MTKQTHAFQAEVKQILHLVTHSLYSNKEIFLRELVSNASDACDKLRFEALDNAALFEDTPNLEVRVSFDEEAKTLTISDNGIGMSADEAAAHLGTIAKSGTREFMAKLEGDQKKDAQLIGQFGVGFYSGFIVADRITVETRRAGLPADQAVRWSSEGTGEYELETITKAGRGTDVILHLRDGEEEFLKTWRVKSTIAKYSDHISLPILMKKETWDAENAKQVVTDEWEPVNKASALWSRSKSDVTQEQYEEFYKQISHDSEAPLAYTHNRVEGRSEYTQLLYIPAKAPFDLWNRDKRGGVKLYVKRVFIMDDAEALMPVYLRFVKGVIDSADLPLNVSRELLQESRDVKAIREGSTKRVLGMLESLANSEDQADKDKYAAFWTDFGQVLKEGIGEDHANQERLAKLFRFASTQADANVSLADYVSRMKDGQDVIYYITADSLAAAKHSPQLEIFRKKGIEVLLLTDRVDEWMLSHLYEFDGKQLQSVAKGAVDLGKLQDEDEKKKAEETAEAFKPLLDKLKDALKDRAKDVRVTTRLVDSPACIVVEEGDVSGHLARLLKQAGQQAPVSLPTLEINAEHALVKKLDGSAQFDDLAQVLFDQAVLAEGGHLEDPAAYVKRVNALLLG</sequence>
<dbReference type="SMART" id="SM00387">
    <property type="entry name" value="HATPase_c"/>
    <property type="match status" value="1"/>
</dbReference>
<dbReference type="RefSeq" id="WP_310329467.1">
    <property type="nucleotide sequence ID" value="NZ_JAVDXV010000005.1"/>
</dbReference>
<evidence type="ECO:0000313" key="8">
    <source>
        <dbReference type="EMBL" id="MDR7333611.1"/>
    </source>
</evidence>
<accession>A0ABU2A8T3</accession>
<feature type="region of interest" description="A; substrate-binding" evidence="6">
    <location>
        <begin position="1"/>
        <end position="339"/>
    </location>
</feature>
<dbReference type="InterPro" id="IPR036890">
    <property type="entry name" value="HATPase_C_sf"/>
</dbReference>
<evidence type="ECO:0000256" key="4">
    <source>
        <dbReference type="ARBA" id="ARBA00023016"/>
    </source>
</evidence>
<evidence type="ECO:0000256" key="1">
    <source>
        <dbReference type="ARBA" id="ARBA00008239"/>
    </source>
</evidence>
<evidence type="ECO:0000259" key="7">
    <source>
        <dbReference type="SMART" id="SM00387"/>
    </source>
</evidence>
<keyword evidence="2 6" id="KW-0547">Nucleotide-binding</keyword>
<reference evidence="8 9" key="1">
    <citation type="submission" date="2023-07" db="EMBL/GenBank/DDBJ databases">
        <title>Sorghum-associated microbial communities from plants grown in Nebraska, USA.</title>
        <authorList>
            <person name="Schachtman D."/>
        </authorList>
    </citation>
    <scope>NUCLEOTIDE SEQUENCE [LARGE SCALE GENOMIC DNA]</scope>
    <source>
        <strain evidence="8 9">BE316</strain>
    </source>
</reference>
<dbReference type="Pfam" id="PF13589">
    <property type="entry name" value="HATPase_c_3"/>
    <property type="match status" value="1"/>
</dbReference>
<keyword evidence="5 6" id="KW-0143">Chaperone</keyword>
<dbReference type="NCBIfam" id="NF003555">
    <property type="entry name" value="PRK05218.1"/>
    <property type="match status" value="1"/>
</dbReference>
<name>A0ABU2A8T3_9BURK</name>
<feature type="region of interest" description="C" evidence="6">
    <location>
        <begin position="558"/>
        <end position="626"/>
    </location>
</feature>
<comment type="subunit">
    <text evidence="6">Homodimer.</text>
</comment>
<dbReference type="SUPFAM" id="SSF110942">
    <property type="entry name" value="HSP90 C-terminal domain"/>
    <property type="match status" value="1"/>
</dbReference>
<evidence type="ECO:0000256" key="3">
    <source>
        <dbReference type="ARBA" id="ARBA00022840"/>
    </source>
</evidence>
<comment type="caution">
    <text evidence="8">The sequence shown here is derived from an EMBL/GenBank/DDBJ whole genome shotgun (WGS) entry which is preliminary data.</text>
</comment>
<dbReference type="Gene3D" id="3.30.230.80">
    <property type="match status" value="1"/>
</dbReference>
<dbReference type="InterPro" id="IPR020568">
    <property type="entry name" value="Ribosomal_Su5_D2-typ_SF"/>
</dbReference>
<dbReference type="Gene3D" id="3.30.565.10">
    <property type="entry name" value="Histidine kinase-like ATPase, C-terminal domain"/>
    <property type="match status" value="1"/>
</dbReference>
<dbReference type="SUPFAM" id="SSF55874">
    <property type="entry name" value="ATPase domain of HSP90 chaperone/DNA topoisomerase II/histidine kinase"/>
    <property type="match status" value="1"/>
</dbReference>
<dbReference type="HAMAP" id="MF_00505">
    <property type="entry name" value="HSP90"/>
    <property type="match status" value="1"/>
</dbReference>
<dbReference type="PANTHER" id="PTHR11528">
    <property type="entry name" value="HEAT SHOCK PROTEIN 90 FAMILY MEMBER"/>
    <property type="match status" value="1"/>
</dbReference>
<dbReference type="Gene3D" id="1.20.120.790">
    <property type="entry name" value="Heat shock protein 90, C-terminal domain"/>
    <property type="match status" value="1"/>
</dbReference>
<dbReference type="Pfam" id="PF00183">
    <property type="entry name" value="HSP90"/>
    <property type="match status" value="1"/>
</dbReference>
<evidence type="ECO:0000313" key="9">
    <source>
        <dbReference type="Proteomes" id="UP001180825"/>
    </source>
</evidence>
<proteinExistence type="inferred from homology"/>
<evidence type="ECO:0000256" key="6">
    <source>
        <dbReference type="HAMAP-Rule" id="MF_00505"/>
    </source>
</evidence>
<feature type="domain" description="Histidine kinase/HSP90-like ATPase" evidence="7">
    <location>
        <begin position="26"/>
        <end position="183"/>
    </location>
</feature>
<keyword evidence="4 6" id="KW-0346">Stress response</keyword>
<dbReference type="PIRSF" id="PIRSF002583">
    <property type="entry name" value="Hsp90"/>
    <property type="match status" value="1"/>
</dbReference>
<evidence type="ECO:0000256" key="2">
    <source>
        <dbReference type="ARBA" id="ARBA00022741"/>
    </source>
</evidence>
<comment type="caution">
    <text evidence="6">Lacks conserved residue(s) required for the propagation of feature annotation.</text>
</comment>
<dbReference type="InterPro" id="IPR020575">
    <property type="entry name" value="Hsp90_N"/>
</dbReference>
<protein>
    <recommendedName>
        <fullName evidence="6">Chaperone protein HtpG</fullName>
    </recommendedName>
    <alternativeName>
        <fullName evidence="6">Heat shock protein HtpG</fullName>
    </alternativeName>
    <alternativeName>
        <fullName evidence="6">High temperature protein G</fullName>
    </alternativeName>
</protein>
<dbReference type="InterPro" id="IPR001404">
    <property type="entry name" value="Hsp90_fam"/>
</dbReference>
<comment type="similarity">
    <text evidence="1 6">Belongs to the heat shock protein 90 family.</text>
</comment>
<dbReference type="PRINTS" id="PR00775">
    <property type="entry name" value="HEATSHOCK90"/>
</dbReference>
<gene>
    <name evidence="6" type="primary">htpG</name>
    <name evidence="8" type="ORF">J2X21_002753</name>
</gene>
<comment type="subcellular location">
    <subcellularLocation>
        <location evidence="6">Cytoplasm</location>
    </subcellularLocation>
</comment>
<dbReference type="InterPro" id="IPR019805">
    <property type="entry name" value="Heat_shock_protein_90_CS"/>
</dbReference>
<dbReference type="PROSITE" id="PS00298">
    <property type="entry name" value="HSP90"/>
    <property type="match status" value="1"/>
</dbReference>
<dbReference type="Gene3D" id="3.40.50.11260">
    <property type="match status" value="1"/>
</dbReference>
<dbReference type="CDD" id="cd16927">
    <property type="entry name" value="HATPase_Hsp90-like"/>
    <property type="match status" value="1"/>
</dbReference>
<keyword evidence="9" id="KW-1185">Reference proteome</keyword>
<dbReference type="Proteomes" id="UP001180825">
    <property type="component" value="Unassembled WGS sequence"/>
</dbReference>
<comment type="function">
    <text evidence="6">Molecular chaperone. Has ATPase activity.</text>
</comment>
<dbReference type="EMBL" id="JAVDXV010000005">
    <property type="protein sequence ID" value="MDR7333611.1"/>
    <property type="molecule type" value="Genomic_DNA"/>
</dbReference>
<dbReference type="InterPro" id="IPR037196">
    <property type="entry name" value="HSP90_C"/>
</dbReference>
<dbReference type="InterPro" id="IPR003594">
    <property type="entry name" value="HATPase_dom"/>
</dbReference>